<evidence type="ECO:0000313" key="2">
    <source>
        <dbReference type="Proteomes" id="UP000799779"/>
    </source>
</evidence>
<dbReference type="EMBL" id="ML977579">
    <property type="protein sequence ID" value="KAF2002047.1"/>
    <property type="molecule type" value="Genomic_DNA"/>
</dbReference>
<reference evidence="1" key="1">
    <citation type="journal article" date="2020" name="Stud. Mycol.">
        <title>101 Dothideomycetes genomes: a test case for predicting lifestyles and emergence of pathogens.</title>
        <authorList>
            <person name="Haridas S."/>
            <person name="Albert R."/>
            <person name="Binder M."/>
            <person name="Bloem J."/>
            <person name="Labutti K."/>
            <person name="Salamov A."/>
            <person name="Andreopoulos B."/>
            <person name="Baker S."/>
            <person name="Barry K."/>
            <person name="Bills G."/>
            <person name="Bluhm B."/>
            <person name="Cannon C."/>
            <person name="Castanera R."/>
            <person name="Culley D."/>
            <person name="Daum C."/>
            <person name="Ezra D."/>
            <person name="Gonzalez J."/>
            <person name="Henrissat B."/>
            <person name="Kuo A."/>
            <person name="Liang C."/>
            <person name="Lipzen A."/>
            <person name="Lutzoni F."/>
            <person name="Magnuson J."/>
            <person name="Mondo S."/>
            <person name="Nolan M."/>
            <person name="Ohm R."/>
            <person name="Pangilinan J."/>
            <person name="Park H.-J."/>
            <person name="Ramirez L."/>
            <person name="Alfaro M."/>
            <person name="Sun H."/>
            <person name="Tritt A."/>
            <person name="Yoshinaga Y."/>
            <person name="Zwiers L.-H."/>
            <person name="Turgeon B."/>
            <person name="Goodwin S."/>
            <person name="Spatafora J."/>
            <person name="Crous P."/>
            <person name="Grigoriev I."/>
        </authorList>
    </citation>
    <scope>NUCLEOTIDE SEQUENCE</scope>
    <source>
        <strain evidence="1">CBS 123094</strain>
    </source>
</reference>
<dbReference type="Proteomes" id="UP000799779">
    <property type="component" value="Unassembled WGS sequence"/>
</dbReference>
<dbReference type="AlphaFoldDB" id="A0A6A5WKP6"/>
<organism evidence="1 2">
    <name type="scientific">Amniculicola lignicola CBS 123094</name>
    <dbReference type="NCBI Taxonomy" id="1392246"/>
    <lineage>
        <taxon>Eukaryota</taxon>
        <taxon>Fungi</taxon>
        <taxon>Dikarya</taxon>
        <taxon>Ascomycota</taxon>
        <taxon>Pezizomycotina</taxon>
        <taxon>Dothideomycetes</taxon>
        <taxon>Pleosporomycetidae</taxon>
        <taxon>Pleosporales</taxon>
        <taxon>Amniculicolaceae</taxon>
        <taxon>Amniculicola</taxon>
    </lineage>
</organism>
<name>A0A6A5WKP6_9PLEO</name>
<accession>A0A6A5WKP6</accession>
<keyword evidence="2" id="KW-1185">Reference proteome</keyword>
<proteinExistence type="predicted"/>
<protein>
    <submittedName>
        <fullName evidence="1">Uncharacterized protein</fullName>
    </submittedName>
</protein>
<sequence>MTVNNPHELHTPINSLVKILSKGPRILKHGKYGLVKELIIRSDYGSQYNQSSGGEVRHQFHDDWCEEGCDLIIGANPTDELITYSKPIRSLSLLDLPIEILHRILQHVLEWPSELVINNRNYLGLWTLPAIGIPNFQNLRANSGSVFPEAYASLRAITFAYRLCDNAIGIERKSLSRVFGLLTYFCYDGPSPTNLKLFIEWNYSNSMTAADFRHDLSVVLLQQTRNARPVNVYVTTRLIKPSGIEENTIPCKDVFHKIVQETWVKKKLAWFEFKKRFGYSITCRIDGYGNVFNLRDAPSEPA</sequence>
<evidence type="ECO:0000313" key="1">
    <source>
        <dbReference type="EMBL" id="KAF2002047.1"/>
    </source>
</evidence>
<gene>
    <name evidence="1" type="ORF">P154DRAFT_618812</name>
</gene>